<feature type="binding site" evidence="5">
    <location>
        <position position="326"/>
    </location>
    <ligand>
        <name>Zn(2+)</name>
        <dbReference type="ChEBI" id="CHEBI:29105"/>
    </ligand>
</feature>
<comment type="similarity">
    <text evidence="5">Belongs to the queuine tRNA-ribosyltransferase family.</text>
</comment>
<feature type="active site" description="Proton acceptor" evidence="5">
    <location>
        <position position="107"/>
    </location>
</feature>
<name>A0A956NBE1_UNCEI</name>
<dbReference type="PANTHER" id="PTHR46499:SF1">
    <property type="entry name" value="QUEUINE TRNA-RIBOSYLTRANSFERASE"/>
    <property type="match status" value="1"/>
</dbReference>
<comment type="caution">
    <text evidence="8">The sequence shown here is derived from an EMBL/GenBank/DDBJ whole genome shotgun (WGS) entry which is preliminary data.</text>
</comment>
<dbReference type="NCBIfam" id="TIGR00430">
    <property type="entry name" value="Q_tRNA_tgt"/>
    <property type="match status" value="1"/>
</dbReference>
<evidence type="ECO:0000256" key="3">
    <source>
        <dbReference type="ARBA" id="ARBA00022694"/>
    </source>
</evidence>
<dbReference type="HAMAP" id="MF_00168">
    <property type="entry name" value="Q_tRNA_Tgt"/>
    <property type="match status" value="1"/>
</dbReference>
<feature type="binding site" evidence="5">
    <location>
        <position position="161"/>
    </location>
    <ligand>
        <name>substrate</name>
    </ligand>
</feature>
<dbReference type="InterPro" id="IPR002616">
    <property type="entry name" value="tRNA_ribo_trans-like"/>
</dbReference>
<keyword evidence="5" id="KW-0479">Metal-binding</keyword>
<dbReference type="NCBIfam" id="TIGR00449">
    <property type="entry name" value="tgt_general"/>
    <property type="match status" value="1"/>
</dbReference>
<dbReference type="Gene3D" id="3.20.20.105">
    <property type="entry name" value="Queuine tRNA-ribosyltransferase-like"/>
    <property type="match status" value="1"/>
</dbReference>
<feature type="region of interest" description="Disordered" evidence="6">
    <location>
        <begin position="1"/>
        <end position="20"/>
    </location>
</feature>
<comment type="pathway">
    <text evidence="5">tRNA modification; tRNA-queuosine biosynthesis.</text>
</comment>
<dbReference type="PANTHER" id="PTHR46499">
    <property type="entry name" value="QUEUINE TRNA-RIBOSYLTRANSFERASE"/>
    <property type="match status" value="1"/>
</dbReference>
<evidence type="ECO:0000256" key="2">
    <source>
        <dbReference type="ARBA" id="ARBA00022679"/>
    </source>
</evidence>
<protein>
    <recommendedName>
        <fullName evidence="5">Queuine tRNA-ribosyltransferase</fullName>
        <ecNumber evidence="5">2.4.2.29</ecNumber>
    </recommendedName>
    <alternativeName>
        <fullName evidence="5">Guanine insertion enzyme</fullName>
    </alternativeName>
    <alternativeName>
        <fullName evidence="5">tRNA-guanine transglycosylase</fullName>
    </alternativeName>
</protein>
<accession>A0A956NBE1</accession>
<dbReference type="Proteomes" id="UP000739538">
    <property type="component" value="Unassembled WGS sequence"/>
</dbReference>
<keyword evidence="5" id="KW-0671">Queuosine biosynthesis</keyword>
<dbReference type="GO" id="GO:0046872">
    <property type="term" value="F:metal ion binding"/>
    <property type="evidence" value="ECO:0007669"/>
    <property type="project" value="UniProtKB-KW"/>
</dbReference>
<reference evidence="8" key="1">
    <citation type="submission" date="2020-04" db="EMBL/GenBank/DDBJ databases">
        <authorList>
            <person name="Zhang T."/>
        </authorList>
    </citation>
    <scope>NUCLEOTIDE SEQUENCE</scope>
    <source>
        <strain evidence="8">HKST-UBA02</strain>
    </source>
</reference>
<feature type="binding site" evidence="5">
    <location>
        <position position="352"/>
    </location>
    <ligand>
        <name>Zn(2+)</name>
        <dbReference type="ChEBI" id="CHEBI:29105"/>
    </ligand>
</feature>
<dbReference type="Pfam" id="PF01702">
    <property type="entry name" value="TGT"/>
    <property type="match status" value="1"/>
</dbReference>
<evidence type="ECO:0000313" key="8">
    <source>
        <dbReference type="EMBL" id="MCA9756130.1"/>
    </source>
</evidence>
<dbReference type="EMBL" id="JAGQHS010000043">
    <property type="protein sequence ID" value="MCA9756130.1"/>
    <property type="molecule type" value="Genomic_DNA"/>
</dbReference>
<keyword evidence="2 5" id="KW-0808">Transferase</keyword>
<feature type="region of interest" description="RNA binding; important for wobble base 34 recognition" evidence="5">
    <location>
        <begin position="288"/>
        <end position="292"/>
    </location>
</feature>
<feature type="active site" description="Nucleophile" evidence="5">
    <location>
        <position position="283"/>
    </location>
</feature>
<keyword evidence="3 5" id="KW-0819">tRNA processing</keyword>
<comment type="subunit">
    <text evidence="5">Homodimer. Within each dimer, one monomer is responsible for RNA recognition and catalysis, while the other monomer binds to the replacement base PreQ1.</text>
</comment>
<dbReference type="SUPFAM" id="SSF51713">
    <property type="entry name" value="tRNA-guanine transglycosylase"/>
    <property type="match status" value="1"/>
</dbReference>
<feature type="binding site" evidence="5">
    <location>
        <begin position="107"/>
        <end position="111"/>
    </location>
    <ligand>
        <name>substrate</name>
    </ligand>
</feature>
<dbReference type="AlphaFoldDB" id="A0A956NBE1"/>
<comment type="cofactor">
    <cofactor evidence="5">
        <name>Zn(2+)</name>
        <dbReference type="ChEBI" id="CHEBI:29105"/>
    </cofactor>
    <text evidence="5">Binds 1 zinc ion per subunit.</text>
</comment>
<dbReference type="FunFam" id="3.20.20.105:FF:000001">
    <property type="entry name" value="Queuine tRNA-ribosyltransferase"/>
    <property type="match status" value="1"/>
</dbReference>
<dbReference type="GO" id="GO:0008479">
    <property type="term" value="F:tRNA-guanosine(34) queuine transglycosylase activity"/>
    <property type="evidence" value="ECO:0007669"/>
    <property type="project" value="UniProtKB-UniRule"/>
</dbReference>
<dbReference type="InterPro" id="IPR050076">
    <property type="entry name" value="ArchSynthase1/Queuine_TRR"/>
</dbReference>
<feature type="binding site" evidence="5">
    <location>
        <position position="206"/>
    </location>
    <ligand>
        <name>substrate</name>
    </ligand>
</feature>
<dbReference type="GO" id="GO:0008616">
    <property type="term" value="P:tRNA queuosine(34) biosynthetic process"/>
    <property type="evidence" value="ECO:0007669"/>
    <property type="project" value="UniProtKB-UniRule"/>
</dbReference>
<comment type="catalytic activity">
    <reaction evidence="4 5">
        <text>7-aminomethyl-7-carbaguanine + guanosine(34) in tRNA = 7-aminomethyl-7-carbaguanosine(34) in tRNA + guanine</text>
        <dbReference type="Rhea" id="RHEA:24104"/>
        <dbReference type="Rhea" id="RHEA-COMP:10341"/>
        <dbReference type="Rhea" id="RHEA-COMP:10342"/>
        <dbReference type="ChEBI" id="CHEBI:16235"/>
        <dbReference type="ChEBI" id="CHEBI:58703"/>
        <dbReference type="ChEBI" id="CHEBI:74269"/>
        <dbReference type="ChEBI" id="CHEBI:82833"/>
        <dbReference type="EC" id="2.4.2.29"/>
    </reaction>
</comment>
<reference evidence="8" key="2">
    <citation type="journal article" date="2021" name="Microbiome">
        <title>Successional dynamics and alternative stable states in a saline activated sludge microbial community over 9 years.</title>
        <authorList>
            <person name="Wang Y."/>
            <person name="Ye J."/>
            <person name="Ju F."/>
            <person name="Liu L."/>
            <person name="Boyd J.A."/>
            <person name="Deng Y."/>
            <person name="Parks D.H."/>
            <person name="Jiang X."/>
            <person name="Yin X."/>
            <person name="Woodcroft B.J."/>
            <person name="Tyson G.W."/>
            <person name="Hugenholtz P."/>
            <person name="Polz M.F."/>
            <person name="Zhang T."/>
        </authorList>
    </citation>
    <scope>NUCLEOTIDE SEQUENCE</scope>
    <source>
        <strain evidence="8">HKST-UBA02</strain>
    </source>
</reference>
<sequence length="390" mass="43653">MSDSANTQVDAGRSGTPEFGYELVTRSGNARRGRVRTPHGSFETPAFMPVGTQATVKTLTSEEVAGTGSEILLGNTYHLYLRPGHETVARLGGLHRFMSWPRPILTDSGGYQVFSLARLTKMEEDGVVFQSHLDGSRHHLGPELSVRIQIALGSDIVMAFDTMTPYPSDRERTLVDLERTTRWAEVCRRVWREEGHPGSALFGIVQGGTYDDLRALSAEQLVALDLPGYAVGGLSVGEPMEECYRVLEGVVPRLPEDRPRYLMGVGRPEDIIEAVDRGIDMFDCVLPTRNARKGTVFTTRGKLVIKNRPYAEDLRPLDPDCECPVCQTYSRAYIRHLFQAKEFLALKLASLHSLSYYQRLMRDIRAAIAEGRWSQYRDETLARLGTGWKD</sequence>
<proteinExistence type="inferred from homology"/>
<feature type="binding site" evidence="5">
    <location>
        <position position="323"/>
    </location>
    <ligand>
        <name>Zn(2+)</name>
        <dbReference type="ChEBI" id="CHEBI:29105"/>
    </ligand>
</feature>
<keyword evidence="1 5" id="KW-0328">Glycosyltransferase</keyword>
<dbReference type="GO" id="GO:0005829">
    <property type="term" value="C:cytosol"/>
    <property type="evidence" value="ECO:0007669"/>
    <property type="project" value="TreeGrafter"/>
</dbReference>
<evidence type="ECO:0000313" key="9">
    <source>
        <dbReference type="Proteomes" id="UP000739538"/>
    </source>
</evidence>
<evidence type="ECO:0000259" key="7">
    <source>
        <dbReference type="Pfam" id="PF01702"/>
    </source>
</evidence>
<dbReference type="InterPro" id="IPR004803">
    <property type="entry name" value="TGT"/>
</dbReference>
<feature type="binding site" evidence="5">
    <location>
        <position position="233"/>
    </location>
    <ligand>
        <name>substrate</name>
    </ligand>
</feature>
<feature type="domain" description="tRNA-guanine(15) transglycosylase-like" evidence="7">
    <location>
        <begin position="29"/>
        <end position="383"/>
    </location>
</feature>
<organism evidence="8 9">
    <name type="scientific">Eiseniibacteriota bacterium</name>
    <dbReference type="NCBI Taxonomy" id="2212470"/>
    <lineage>
        <taxon>Bacteria</taxon>
        <taxon>Candidatus Eiseniibacteriota</taxon>
    </lineage>
</organism>
<feature type="region of interest" description="RNA binding" evidence="5">
    <location>
        <begin position="264"/>
        <end position="270"/>
    </location>
</feature>
<gene>
    <name evidence="5 8" type="primary">tgt</name>
    <name evidence="8" type="ORF">KDA27_10030</name>
</gene>
<feature type="binding site" evidence="5">
    <location>
        <position position="321"/>
    </location>
    <ligand>
        <name>Zn(2+)</name>
        <dbReference type="ChEBI" id="CHEBI:29105"/>
    </ligand>
</feature>
<dbReference type="InterPro" id="IPR036511">
    <property type="entry name" value="TGT-like_sf"/>
</dbReference>
<comment type="function">
    <text evidence="5">Catalyzes the base-exchange of a guanine (G) residue with the queuine precursor 7-aminomethyl-7-deazaguanine (PreQ1) at position 34 (anticodon wobble position) in tRNAs with GU(N) anticodons (tRNA-Asp, -Asn, -His and -Tyr). Catalysis occurs through a double-displacement mechanism. The nucleophile active site attacks the C1' of nucleotide 34 to detach the guanine base from the RNA, forming a covalent enzyme-RNA intermediate. The proton acceptor active site deprotonates the incoming PreQ1, allowing a nucleophilic attack on the C1' of the ribose to form the product. After dissociation, two additional enzymatic reactions on the tRNA convert PreQ1 to queuine (Q), resulting in the hypermodified nucleoside queuosine (7-(((4,5-cis-dihydroxy-2-cyclopenten-1-yl)amino)methyl)-7-deazaguanosine).</text>
</comment>
<dbReference type="EC" id="2.4.2.29" evidence="5"/>
<keyword evidence="5" id="KW-0862">Zinc</keyword>
<evidence type="ECO:0000256" key="5">
    <source>
        <dbReference type="HAMAP-Rule" id="MF_00168"/>
    </source>
</evidence>
<evidence type="ECO:0000256" key="4">
    <source>
        <dbReference type="ARBA" id="ARBA00050112"/>
    </source>
</evidence>
<evidence type="ECO:0000256" key="1">
    <source>
        <dbReference type="ARBA" id="ARBA00022676"/>
    </source>
</evidence>
<evidence type="ECO:0000256" key="6">
    <source>
        <dbReference type="SAM" id="MobiDB-lite"/>
    </source>
</evidence>